<dbReference type="RefSeq" id="WP_338750700.1">
    <property type="nucleotide sequence ID" value="NZ_CP147404.1"/>
</dbReference>
<proteinExistence type="inferred from homology"/>
<keyword evidence="6 8" id="KW-0368">Histidine biosynthesis</keyword>
<organism evidence="10 11">
    <name type="scientific">Bacillus kandeliae</name>
    <dbReference type="NCBI Taxonomy" id="3129297"/>
    <lineage>
        <taxon>Bacteria</taxon>
        <taxon>Bacillati</taxon>
        <taxon>Bacillota</taxon>
        <taxon>Bacilli</taxon>
        <taxon>Bacillales</taxon>
        <taxon>Bacillaceae</taxon>
        <taxon>Bacillus</taxon>
    </lineage>
</organism>
<dbReference type="InterPro" id="IPR010140">
    <property type="entry name" value="Histidinol_P_phosphatase_HisJ"/>
</dbReference>
<dbReference type="GO" id="GO:0004401">
    <property type="term" value="F:histidinol-phosphatase activity"/>
    <property type="evidence" value="ECO:0007669"/>
    <property type="project" value="UniProtKB-EC"/>
</dbReference>
<accession>A0ABZ2N3P9</accession>
<sequence length="263" mass="29808">MKRDGHIHTPFCPHGSKDSLNSYVEAAILQGFHEITFTEHAPLPEGFIDTTPTKDSAMKLSVMEEYLSVLQQIQKEYKQDLTIHLGLEVDYIEGFEKETTKFLNEYAPYLDDSILSVHFLKNNQNWYCLDYNPDVFEEMITLFGSVSAIYESYFHTVHQSILANLGTYKPKRIGHMTLVHKFQKKFPCPKDFSTEIDAILQTVKLHHYELDYNGAGVVKPLCCETYPPAEVAVKAKKMGIPLVYGSDAHSAKGIGQGSEQIHA</sequence>
<dbReference type="InterPro" id="IPR004013">
    <property type="entry name" value="PHP_dom"/>
</dbReference>
<gene>
    <name evidence="10" type="primary">hisJ</name>
    <name evidence="10" type="ORF">WDJ61_13805</name>
</gene>
<evidence type="ECO:0000313" key="11">
    <source>
        <dbReference type="Proteomes" id="UP001387364"/>
    </source>
</evidence>
<keyword evidence="11" id="KW-1185">Reference proteome</keyword>
<comment type="pathway">
    <text evidence="1 8">Amino-acid biosynthesis; L-histidine biosynthesis; L-histidine from 5-phospho-alpha-D-ribose 1-diphosphate: step 8/9.</text>
</comment>
<dbReference type="PANTHER" id="PTHR21039">
    <property type="entry name" value="HISTIDINOL PHOSPHATASE-RELATED"/>
    <property type="match status" value="1"/>
</dbReference>
<comment type="catalytic activity">
    <reaction evidence="7 8">
        <text>L-histidinol phosphate + H2O = L-histidinol + phosphate</text>
        <dbReference type="Rhea" id="RHEA:14465"/>
        <dbReference type="ChEBI" id="CHEBI:15377"/>
        <dbReference type="ChEBI" id="CHEBI:43474"/>
        <dbReference type="ChEBI" id="CHEBI:57699"/>
        <dbReference type="ChEBI" id="CHEBI:57980"/>
        <dbReference type="EC" id="3.1.3.15"/>
    </reaction>
</comment>
<evidence type="ECO:0000256" key="8">
    <source>
        <dbReference type="RuleBase" id="RU366003"/>
    </source>
</evidence>
<reference evidence="10 11" key="1">
    <citation type="submission" date="2024-02" db="EMBL/GenBank/DDBJ databases">
        <title>Seven novel Bacillus-like species.</title>
        <authorList>
            <person name="Liu G."/>
        </authorList>
    </citation>
    <scope>NUCLEOTIDE SEQUENCE [LARGE SCALE GENOMIC DNA]</scope>
    <source>
        <strain evidence="10 11">FJAT-52991</strain>
    </source>
</reference>
<dbReference type="NCBIfam" id="TIGR01856">
    <property type="entry name" value="hisJ_fam"/>
    <property type="match status" value="1"/>
</dbReference>
<keyword evidence="5 8" id="KW-0378">Hydrolase</keyword>
<dbReference type="EC" id="3.1.3.15" evidence="3 8"/>
<dbReference type="NCBIfam" id="NF005996">
    <property type="entry name" value="PRK08123.1"/>
    <property type="match status" value="1"/>
</dbReference>
<feature type="domain" description="PHP" evidence="9">
    <location>
        <begin position="4"/>
        <end position="213"/>
    </location>
</feature>
<protein>
    <recommendedName>
        <fullName evidence="3 8">Histidinol-phosphatase</fullName>
        <shortName evidence="8">HolPase</shortName>
        <ecNumber evidence="3 8">3.1.3.15</ecNumber>
    </recommendedName>
</protein>
<dbReference type="InterPro" id="IPR016195">
    <property type="entry name" value="Pol/histidinol_Pase-like"/>
</dbReference>
<evidence type="ECO:0000256" key="4">
    <source>
        <dbReference type="ARBA" id="ARBA00022605"/>
    </source>
</evidence>
<dbReference type="PANTHER" id="PTHR21039:SF0">
    <property type="entry name" value="HISTIDINOL-PHOSPHATASE"/>
    <property type="match status" value="1"/>
</dbReference>
<dbReference type="Gene3D" id="3.20.20.140">
    <property type="entry name" value="Metal-dependent hydrolases"/>
    <property type="match status" value="1"/>
</dbReference>
<evidence type="ECO:0000313" key="10">
    <source>
        <dbReference type="EMBL" id="WXB92322.1"/>
    </source>
</evidence>
<dbReference type="Proteomes" id="UP001387364">
    <property type="component" value="Chromosome"/>
</dbReference>
<dbReference type="EMBL" id="CP147404">
    <property type="protein sequence ID" value="WXB92322.1"/>
    <property type="molecule type" value="Genomic_DNA"/>
</dbReference>
<dbReference type="CDD" id="cd12110">
    <property type="entry name" value="PHP_HisPPase_Hisj_like"/>
    <property type="match status" value="1"/>
</dbReference>
<dbReference type="Pfam" id="PF02811">
    <property type="entry name" value="PHP"/>
    <property type="match status" value="1"/>
</dbReference>
<evidence type="ECO:0000256" key="2">
    <source>
        <dbReference type="ARBA" id="ARBA00009152"/>
    </source>
</evidence>
<name>A0ABZ2N3P9_9BACI</name>
<dbReference type="SUPFAM" id="SSF89550">
    <property type="entry name" value="PHP domain-like"/>
    <property type="match status" value="1"/>
</dbReference>
<evidence type="ECO:0000259" key="9">
    <source>
        <dbReference type="Pfam" id="PF02811"/>
    </source>
</evidence>
<evidence type="ECO:0000256" key="3">
    <source>
        <dbReference type="ARBA" id="ARBA00013085"/>
    </source>
</evidence>
<keyword evidence="4 8" id="KW-0028">Amino-acid biosynthesis</keyword>
<evidence type="ECO:0000256" key="5">
    <source>
        <dbReference type="ARBA" id="ARBA00022801"/>
    </source>
</evidence>
<evidence type="ECO:0000256" key="7">
    <source>
        <dbReference type="ARBA" id="ARBA00049158"/>
    </source>
</evidence>
<evidence type="ECO:0000256" key="1">
    <source>
        <dbReference type="ARBA" id="ARBA00004970"/>
    </source>
</evidence>
<evidence type="ECO:0000256" key="6">
    <source>
        <dbReference type="ARBA" id="ARBA00023102"/>
    </source>
</evidence>
<comment type="similarity">
    <text evidence="2 8">Belongs to the PHP hydrolase family. HisK subfamily.</text>
</comment>